<protein>
    <recommendedName>
        <fullName evidence="3">DnaB/C C-terminal domain-containing protein</fullName>
    </recommendedName>
</protein>
<dbReference type="SUPFAM" id="SSF140864">
    <property type="entry name" value="TROVE domain-like"/>
    <property type="match status" value="1"/>
</dbReference>
<evidence type="ECO:0000256" key="2">
    <source>
        <dbReference type="SAM" id="Phobius"/>
    </source>
</evidence>
<evidence type="ECO:0000313" key="5">
    <source>
        <dbReference type="Proteomes" id="UP000078290"/>
    </source>
</evidence>
<feature type="transmembrane region" description="Helical" evidence="2">
    <location>
        <begin position="104"/>
        <end position="122"/>
    </location>
</feature>
<keyword evidence="2" id="KW-1133">Transmembrane helix</keyword>
<comment type="caution">
    <text evidence="4">The sequence shown here is derived from an EMBL/GenBank/DDBJ whole genome shotgun (WGS) entry which is preliminary data.</text>
</comment>
<accession>A0A1B7KSQ0</accession>
<dbReference type="EMBL" id="LXMA01000017">
    <property type="protein sequence ID" value="OAT73049.1"/>
    <property type="molecule type" value="Genomic_DNA"/>
</dbReference>
<name>A0A1B7KSQ0_PARTM</name>
<proteinExistence type="inferred from homology"/>
<sequence>MWKENIRYEGETMNMNDLQKVLLNKYKSHKEFNVIDEVLHHVTKTQPEELREFIDKEPTTKEEQLIKKLEELSPMELLYHLKGRIEPDIKDLITISDIMKYQKLNAGVVNVLIYFIMSITVVKLPKEYTERIASHWARKRVETVREAMEVIEMAKREIKYNREWQNKKAKSTKHNWSAFIDKMRKKGYTPEELERIVELHEQTKND</sequence>
<evidence type="ECO:0000313" key="4">
    <source>
        <dbReference type="EMBL" id="OAT73049.1"/>
    </source>
</evidence>
<dbReference type="AlphaFoldDB" id="A0A1B7KSQ0"/>
<dbReference type="Proteomes" id="UP000078290">
    <property type="component" value="Unassembled WGS sequence"/>
</dbReference>
<reference evidence="5" key="1">
    <citation type="submission" date="2016-05" db="EMBL/GenBank/DDBJ databases">
        <authorList>
            <person name="Wang W."/>
            <person name="Zhu L."/>
        </authorList>
    </citation>
    <scope>NUCLEOTIDE SEQUENCE [LARGE SCALE GENOMIC DNA]</scope>
    <source>
        <strain evidence="5">W-2</strain>
    </source>
</reference>
<evidence type="ECO:0000259" key="3">
    <source>
        <dbReference type="Pfam" id="PF07261"/>
    </source>
</evidence>
<dbReference type="InterPro" id="IPR037214">
    <property type="entry name" value="TROVE_dom_sf"/>
</dbReference>
<comment type="similarity">
    <text evidence="1">Belongs to the DnaB/DnaD family.</text>
</comment>
<organism evidence="4 5">
    <name type="scientific">Parageobacillus thermoglucosidasius</name>
    <name type="common">Geobacillus thermoglucosidasius</name>
    <dbReference type="NCBI Taxonomy" id="1426"/>
    <lineage>
        <taxon>Bacteria</taxon>
        <taxon>Bacillati</taxon>
        <taxon>Bacillota</taxon>
        <taxon>Bacilli</taxon>
        <taxon>Bacillales</taxon>
        <taxon>Anoxybacillaceae</taxon>
        <taxon>Parageobacillus</taxon>
    </lineage>
</organism>
<keyword evidence="2" id="KW-0812">Transmembrane</keyword>
<evidence type="ECO:0000256" key="1">
    <source>
        <dbReference type="ARBA" id="ARBA00093462"/>
    </source>
</evidence>
<feature type="domain" description="DnaB/C C-terminal" evidence="3">
    <location>
        <begin position="93"/>
        <end position="149"/>
    </location>
</feature>
<dbReference type="InterPro" id="IPR006343">
    <property type="entry name" value="DnaB/C_C"/>
</dbReference>
<dbReference type="Pfam" id="PF07261">
    <property type="entry name" value="DnaB_2"/>
    <property type="match status" value="1"/>
</dbReference>
<keyword evidence="2" id="KW-0472">Membrane</keyword>
<gene>
    <name evidence="4" type="ORF">A7K69_19105</name>
</gene>